<keyword evidence="4 6" id="KW-1133">Transmembrane helix</keyword>
<evidence type="ECO:0000256" key="1">
    <source>
        <dbReference type="ARBA" id="ARBA00004651"/>
    </source>
</evidence>
<name>A0A2N9W134_9HYPH</name>
<feature type="transmembrane region" description="Helical" evidence="6">
    <location>
        <begin position="213"/>
        <end position="234"/>
    </location>
</feature>
<evidence type="ECO:0000259" key="7">
    <source>
        <dbReference type="Pfam" id="PF00892"/>
    </source>
</evidence>
<dbReference type="OrthoDB" id="9806889at2"/>
<dbReference type="PANTHER" id="PTHR42920:SF11">
    <property type="entry name" value="INNER MEMBRANE PROTEIN YTFF"/>
    <property type="match status" value="1"/>
</dbReference>
<feature type="transmembrane region" description="Helical" evidence="6">
    <location>
        <begin position="246"/>
        <end position="266"/>
    </location>
</feature>
<evidence type="ECO:0000256" key="6">
    <source>
        <dbReference type="SAM" id="Phobius"/>
    </source>
</evidence>
<feature type="transmembrane region" description="Helical" evidence="6">
    <location>
        <begin position="153"/>
        <end position="171"/>
    </location>
</feature>
<keyword evidence="3 6" id="KW-0812">Transmembrane</keyword>
<evidence type="ECO:0000313" key="8">
    <source>
        <dbReference type="EMBL" id="PIO45452.1"/>
    </source>
</evidence>
<comment type="caution">
    <text evidence="8">The sequence shown here is derived from an EMBL/GenBank/DDBJ whole genome shotgun (WGS) entry which is preliminary data.</text>
</comment>
<feature type="transmembrane region" description="Helical" evidence="6">
    <location>
        <begin position="100"/>
        <end position="117"/>
    </location>
</feature>
<dbReference type="SUPFAM" id="SSF103481">
    <property type="entry name" value="Multidrug resistance efflux transporter EmrE"/>
    <property type="match status" value="2"/>
</dbReference>
<evidence type="ECO:0000256" key="2">
    <source>
        <dbReference type="ARBA" id="ARBA00022475"/>
    </source>
</evidence>
<evidence type="ECO:0000256" key="5">
    <source>
        <dbReference type="ARBA" id="ARBA00023136"/>
    </source>
</evidence>
<dbReference type="PANTHER" id="PTHR42920">
    <property type="entry name" value="OS03G0707200 PROTEIN-RELATED"/>
    <property type="match status" value="1"/>
</dbReference>
<reference evidence="8 9" key="1">
    <citation type="journal article" date="2017" name="Int J Environ Stud">
        <title>Does the Miocene-Pliocene relict legume Oxytropis triphylla form nitrogen-fixing nodules with a combination of bacterial strains?</title>
        <authorList>
            <person name="Safronova V."/>
            <person name="Belimov A."/>
            <person name="Sazanova A."/>
            <person name="Kuznetsova I."/>
            <person name="Popova J."/>
            <person name="Andronov E."/>
            <person name="Verkhozina A."/>
            <person name="Tikhonovich I."/>
        </authorList>
    </citation>
    <scope>NUCLEOTIDE SEQUENCE [LARGE SCALE GENOMIC DNA]</scope>
    <source>
        <strain evidence="8 9">Tri-38</strain>
    </source>
</reference>
<accession>A0A2N9W134</accession>
<keyword evidence="5 6" id="KW-0472">Membrane</keyword>
<feature type="transmembrane region" description="Helical" evidence="6">
    <location>
        <begin position="30"/>
        <end position="50"/>
    </location>
</feature>
<feature type="transmembrane region" description="Helical" evidence="6">
    <location>
        <begin position="66"/>
        <end position="88"/>
    </location>
</feature>
<dbReference type="Proteomes" id="UP000232163">
    <property type="component" value="Unassembled WGS sequence"/>
</dbReference>
<protein>
    <submittedName>
        <fullName evidence="8">EamA family transporter</fullName>
    </submittedName>
</protein>
<dbReference type="GO" id="GO:0005886">
    <property type="term" value="C:plasma membrane"/>
    <property type="evidence" value="ECO:0007669"/>
    <property type="project" value="UniProtKB-SubCell"/>
</dbReference>
<keyword evidence="9" id="KW-1185">Reference proteome</keyword>
<feature type="domain" description="EamA" evidence="7">
    <location>
        <begin position="153"/>
        <end position="286"/>
    </location>
</feature>
<feature type="transmembrane region" description="Helical" evidence="6">
    <location>
        <begin position="124"/>
        <end position="147"/>
    </location>
</feature>
<feature type="transmembrane region" description="Helical" evidence="6">
    <location>
        <begin position="272"/>
        <end position="289"/>
    </location>
</feature>
<gene>
    <name evidence="8" type="ORF">B5P45_08285</name>
</gene>
<dbReference type="KEGG" id="pht:BLM14_01670"/>
<keyword evidence="2" id="KW-1003">Cell membrane</keyword>
<evidence type="ECO:0000313" key="9">
    <source>
        <dbReference type="Proteomes" id="UP000232163"/>
    </source>
</evidence>
<feature type="domain" description="EamA" evidence="7">
    <location>
        <begin position="5"/>
        <end position="137"/>
    </location>
</feature>
<dbReference type="AlphaFoldDB" id="A0A2N9W134"/>
<dbReference type="InterPro" id="IPR000620">
    <property type="entry name" value="EamA_dom"/>
</dbReference>
<comment type="subcellular location">
    <subcellularLocation>
        <location evidence="1">Cell membrane</location>
        <topology evidence="1">Multi-pass membrane protein</topology>
    </subcellularLocation>
</comment>
<feature type="transmembrane region" description="Helical" evidence="6">
    <location>
        <begin position="183"/>
        <end position="201"/>
    </location>
</feature>
<sequence length="303" mass="32822">MNRTAYFFLLTTALLWGGNAVAGKFAVGHISPMLLTLLRWLLAFLLVAAISTKQVRRDWKVLRKHLWLLAALGAFGFTFFNMALYSALNYTSAINVTIEQAAMPMVIFVANLLLFGMPVRAGQIFGFSLSLVGVALTAGHGSFAQLVNLEVNFGDALMLLAVLLYSGYTVALRFRPAINWQSLMTVMTFFAFLTAIPFTIWEWRSGALNPPDATGTLVVLYTAILPSLAAQVLFIKGVEYIGANRAGLFINAVPIFGTLLAVALLGEDFRPYHAMALILVLGGIWIAELSGRKHAAASEAGAA</sequence>
<evidence type="ECO:0000256" key="3">
    <source>
        <dbReference type="ARBA" id="ARBA00022692"/>
    </source>
</evidence>
<organism evidence="8 9">
    <name type="scientific">Phyllobacterium zundukense</name>
    <dbReference type="NCBI Taxonomy" id="1867719"/>
    <lineage>
        <taxon>Bacteria</taxon>
        <taxon>Pseudomonadati</taxon>
        <taxon>Pseudomonadota</taxon>
        <taxon>Alphaproteobacteria</taxon>
        <taxon>Hyphomicrobiales</taxon>
        <taxon>Phyllobacteriaceae</taxon>
        <taxon>Phyllobacterium</taxon>
    </lineage>
</organism>
<dbReference type="EMBL" id="MZMT01000020">
    <property type="protein sequence ID" value="PIO45452.1"/>
    <property type="molecule type" value="Genomic_DNA"/>
</dbReference>
<dbReference type="Pfam" id="PF00892">
    <property type="entry name" value="EamA"/>
    <property type="match status" value="2"/>
</dbReference>
<dbReference type="InterPro" id="IPR051258">
    <property type="entry name" value="Diverse_Substrate_Transporter"/>
</dbReference>
<proteinExistence type="predicted"/>
<evidence type="ECO:0000256" key="4">
    <source>
        <dbReference type="ARBA" id="ARBA00022989"/>
    </source>
</evidence>
<dbReference type="RefSeq" id="WP_099997814.1">
    <property type="nucleotide sequence ID" value="NZ_CP017940.1"/>
</dbReference>
<dbReference type="InterPro" id="IPR037185">
    <property type="entry name" value="EmrE-like"/>
</dbReference>